<feature type="compositionally biased region" description="Polar residues" evidence="2">
    <location>
        <begin position="383"/>
        <end position="392"/>
    </location>
</feature>
<evidence type="ECO:0000256" key="2">
    <source>
        <dbReference type="SAM" id="MobiDB-lite"/>
    </source>
</evidence>
<dbReference type="GO" id="GO:0050660">
    <property type="term" value="F:flavin adenine dinucleotide binding"/>
    <property type="evidence" value="ECO:0007669"/>
    <property type="project" value="TreeGrafter"/>
</dbReference>
<keyword evidence="1" id="KW-0560">Oxidoreductase</keyword>
<feature type="region of interest" description="Disordered" evidence="2">
    <location>
        <begin position="356"/>
        <end position="395"/>
    </location>
</feature>
<dbReference type="InterPro" id="IPR050982">
    <property type="entry name" value="Auxin_biosynth/cation_transpt"/>
</dbReference>
<dbReference type="Proteomes" id="UP000515947">
    <property type="component" value="Chromosome"/>
</dbReference>
<dbReference type="RefSeq" id="WP_187577682.1">
    <property type="nucleotide sequence ID" value="NZ_CP060713.1"/>
</dbReference>
<accession>A0A7G9R8B4</accession>
<protein>
    <submittedName>
        <fullName evidence="3">NAD(P)-binding domain-containing protein</fullName>
    </submittedName>
</protein>
<evidence type="ECO:0000313" key="3">
    <source>
        <dbReference type="EMBL" id="QNN51839.1"/>
    </source>
</evidence>
<dbReference type="PANTHER" id="PTHR43539">
    <property type="entry name" value="FLAVIN-BINDING MONOOXYGENASE-LIKE PROTEIN (AFU_ORTHOLOGUE AFUA_4G09220)"/>
    <property type="match status" value="1"/>
</dbReference>
<name>A0A7G9R8B4_9ACTN</name>
<dbReference type="EMBL" id="CP060713">
    <property type="protein sequence ID" value="QNN51839.1"/>
    <property type="molecule type" value="Genomic_DNA"/>
</dbReference>
<keyword evidence="4" id="KW-1185">Reference proteome</keyword>
<dbReference type="PANTHER" id="PTHR43539:SF78">
    <property type="entry name" value="FLAVIN-CONTAINING MONOOXYGENASE"/>
    <property type="match status" value="1"/>
</dbReference>
<evidence type="ECO:0000256" key="1">
    <source>
        <dbReference type="ARBA" id="ARBA00023002"/>
    </source>
</evidence>
<dbReference type="PRINTS" id="PR00368">
    <property type="entry name" value="FADPNR"/>
</dbReference>
<feature type="compositionally biased region" description="Basic and acidic residues" evidence="2">
    <location>
        <begin position="366"/>
        <end position="382"/>
    </location>
</feature>
<dbReference type="SUPFAM" id="SSF51905">
    <property type="entry name" value="FAD/NAD(P)-binding domain"/>
    <property type="match status" value="2"/>
</dbReference>
<reference evidence="3 4" key="1">
    <citation type="submission" date="2020-08" db="EMBL/GenBank/DDBJ databases">
        <title>Genome sequence of Nocardioides mesophilus KACC 16243T.</title>
        <authorList>
            <person name="Hyun D.-W."/>
            <person name="Bae J.-W."/>
        </authorList>
    </citation>
    <scope>NUCLEOTIDE SEQUENCE [LARGE SCALE GENOMIC DNA]</scope>
    <source>
        <strain evidence="3 4">KACC 16243</strain>
    </source>
</reference>
<dbReference type="GO" id="GO:0004497">
    <property type="term" value="F:monooxygenase activity"/>
    <property type="evidence" value="ECO:0007669"/>
    <property type="project" value="TreeGrafter"/>
</dbReference>
<dbReference type="InterPro" id="IPR036188">
    <property type="entry name" value="FAD/NAD-bd_sf"/>
</dbReference>
<dbReference type="PRINTS" id="PR00469">
    <property type="entry name" value="PNDRDTASEII"/>
</dbReference>
<dbReference type="Gene3D" id="3.50.50.60">
    <property type="entry name" value="FAD/NAD(P)-binding domain"/>
    <property type="match status" value="1"/>
</dbReference>
<gene>
    <name evidence="3" type="ORF">H9L09_15010</name>
</gene>
<organism evidence="3 4">
    <name type="scientific">Nocardioides mesophilus</name>
    <dbReference type="NCBI Taxonomy" id="433659"/>
    <lineage>
        <taxon>Bacteria</taxon>
        <taxon>Bacillati</taxon>
        <taxon>Actinomycetota</taxon>
        <taxon>Actinomycetes</taxon>
        <taxon>Propionibacteriales</taxon>
        <taxon>Nocardioidaceae</taxon>
        <taxon>Nocardioides</taxon>
    </lineage>
</organism>
<proteinExistence type="predicted"/>
<dbReference type="AlphaFoldDB" id="A0A7G9R8B4"/>
<evidence type="ECO:0000313" key="4">
    <source>
        <dbReference type="Proteomes" id="UP000515947"/>
    </source>
</evidence>
<dbReference type="Pfam" id="PF13738">
    <property type="entry name" value="Pyr_redox_3"/>
    <property type="match status" value="1"/>
</dbReference>
<dbReference type="KEGG" id="nmes:H9L09_15010"/>
<sequence length="414" mass="45033">MSDPTISRQKLADSPLDVVVIGAGQAGLAAGYHLTRHGSRFLLLDAGPSVGHAWRSRWDSLRLFTPAEYSSLPGMPFPAAAGSYPTKDQVADYLAAYAERFDLPVLLDTPVRRLTRTADGCFRLETDRSTLQTRHVIVATGPFQVPAIPEPARSLGTDVVQLHSARYRNPKDLPRGRVLVVGGGNSGLQIAEEIAASREVHVAMGSKQTMVPQRPFGRDLFWWLTATGLLTRPATSPIARFFRRRGGDLVIGTSTRSLRAAGVTLRPRLTGADHRTATFADGSCLQVDAVVWATGFRSDYSWIDLPGVWDGRQLRHRRGVTDVPGLTFLGLPWQHTRGSALLGFVQDDAEWIARQVTPAGRSGPRSGDRDARLQRPLPDRRGTTSGVYSAATSADAAGDQVTVTFGRRVAPSRR</sequence>